<keyword evidence="3" id="KW-1185">Reference proteome</keyword>
<dbReference type="EMBL" id="PZZL01000051">
    <property type="protein sequence ID" value="PTM38434.1"/>
    <property type="molecule type" value="Genomic_DNA"/>
</dbReference>
<protein>
    <submittedName>
        <fullName evidence="2">Uncharacterized protein</fullName>
    </submittedName>
</protein>
<feature type="region of interest" description="Disordered" evidence="1">
    <location>
        <begin position="1"/>
        <end position="29"/>
    </location>
</feature>
<dbReference type="AlphaFoldDB" id="A0A2T4Y6P4"/>
<accession>A0A2T4Y6P4</accession>
<evidence type="ECO:0000313" key="2">
    <source>
        <dbReference type="EMBL" id="PTM38434.1"/>
    </source>
</evidence>
<organism evidence="2 3">
    <name type="scientific">Phreatobacter oligotrophus</name>
    <dbReference type="NCBI Taxonomy" id="1122261"/>
    <lineage>
        <taxon>Bacteria</taxon>
        <taxon>Pseudomonadati</taxon>
        <taxon>Pseudomonadota</taxon>
        <taxon>Alphaproteobacteria</taxon>
        <taxon>Hyphomicrobiales</taxon>
        <taxon>Phreatobacteraceae</taxon>
        <taxon>Phreatobacter</taxon>
    </lineage>
</organism>
<evidence type="ECO:0000313" key="3">
    <source>
        <dbReference type="Proteomes" id="UP000241808"/>
    </source>
</evidence>
<dbReference type="RefSeq" id="WP_146167453.1">
    <property type="nucleotide sequence ID" value="NZ_PZZL01000051.1"/>
</dbReference>
<dbReference type="Proteomes" id="UP000241808">
    <property type="component" value="Unassembled WGS sequence"/>
</dbReference>
<name>A0A2T4Y6P4_9HYPH</name>
<gene>
    <name evidence="2" type="ORF">C8P69_1511</name>
</gene>
<feature type="compositionally biased region" description="Basic and acidic residues" evidence="1">
    <location>
        <begin position="1"/>
        <end position="13"/>
    </location>
</feature>
<sequence>MPSKQDSKPEPADLRAPWPAVDDHKPSDRLPFRMKRGQRIRVVDTLYQFREQYVDGRVELRADGAAPVAVSCNRLHRLFVEGHITLPLSEGYVRAKVATDLDPATVLASVSEKSRTKAEKRKIYLERLRQEDRERQGLGLGLLPINGPKDGTPPQLPQSGERPANLSELITLVAAEIGDVMPPDWRTLRKQVCLVREADKVCEHLLLDGRAICVHPERLDPHVEDIINASMLDLMYQPLGITASDLQADINGRIDEFNAKNGTNLKVPSLSTIYDRIGRLDGAEVAAFTKGRHRARALYRLDGKGSSASEPLEWVEFDWKYTNTYVITEESAGSEKPQLVVAP</sequence>
<comment type="caution">
    <text evidence="2">The sequence shown here is derived from an EMBL/GenBank/DDBJ whole genome shotgun (WGS) entry which is preliminary data.</text>
</comment>
<evidence type="ECO:0000256" key="1">
    <source>
        <dbReference type="SAM" id="MobiDB-lite"/>
    </source>
</evidence>
<feature type="region of interest" description="Disordered" evidence="1">
    <location>
        <begin position="139"/>
        <end position="162"/>
    </location>
</feature>
<proteinExistence type="predicted"/>
<dbReference type="OrthoDB" id="5287589at2"/>
<reference evidence="2 3" key="1">
    <citation type="submission" date="2018-04" db="EMBL/GenBank/DDBJ databases">
        <title>Genomic Encyclopedia of Archaeal and Bacterial Type Strains, Phase II (KMG-II): from individual species to whole genera.</title>
        <authorList>
            <person name="Goeker M."/>
        </authorList>
    </citation>
    <scope>NUCLEOTIDE SEQUENCE [LARGE SCALE GENOMIC DNA]</scope>
    <source>
        <strain evidence="2 3">DSM 25521</strain>
    </source>
</reference>